<gene>
    <name evidence="1" type="ORF">HNQ80_004241</name>
</gene>
<organism evidence="1 2">
    <name type="scientific">Anaerosolibacter carboniphilus</name>
    <dbReference type="NCBI Taxonomy" id="1417629"/>
    <lineage>
        <taxon>Bacteria</taxon>
        <taxon>Bacillati</taxon>
        <taxon>Bacillota</taxon>
        <taxon>Clostridia</taxon>
        <taxon>Peptostreptococcales</taxon>
        <taxon>Thermotaleaceae</taxon>
        <taxon>Anaerosolibacter</taxon>
    </lineage>
</organism>
<dbReference type="AlphaFoldDB" id="A0A841KXC8"/>
<accession>A0A841KXC8</accession>
<dbReference type="EMBL" id="JACHEN010000033">
    <property type="protein sequence ID" value="MBB6218101.1"/>
    <property type="molecule type" value="Genomic_DNA"/>
</dbReference>
<dbReference type="Proteomes" id="UP000579281">
    <property type="component" value="Unassembled WGS sequence"/>
</dbReference>
<keyword evidence="2" id="KW-1185">Reference proteome</keyword>
<evidence type="ECO:0000313" key="1">
    <source>
        <dbReference type="EMBL" id="MBB6218101.1"/>
    </source>
</evidence>
<evidence type="ECO:0008006" key="3">
    <source>
        <dbReference type="Google" id="ProtNLM"/>
    </source>
</evidence>
<name>A0A841KXC8_9FIRM</name>
<dbReference type="Pfam" id="PF13027">
    <property type="entry name" value="DUF3888"/>
    <property type="match status" value="1"/>
</dbReference>
<comment type="caution">
    <text evidence="1">The sequence shown here is derived from an EMBL/GenBank/DDBJ whole genome shotgun (WGS) entry which is preliminary data.</text>
</comment>
<dbReference type="InterPro" id="IPR024984">
    <property type="entry name" value="DUF3888"/>
</dbReference>
<sequence length="165" mass="19286">MNRNMMLLFKSITSILCLLVMLTSSIIFIKNQKHYPIFINDSIPPQFMKTYFEPDRPKAGSIEEIYLDGFLLLLLPYIQQSVNDYYKENVGYLPTVDPWDIDVLSIERPNGYRTFLFLLKLQLTPYLGAHNTIGLDHITIRVALCDVKVEKFEHIESYPIPPWLQ</sequence>
<evidence type="ECO:0000313" key="2">
    <source>
        <dbReference type="Proteomes" id="UP000579281"/>
    </source>
</evidence>
<proteinExistence type="predicted"/>
<protein>
    <recommendedName>
        <fullName evidence="3">DUF3888 domain-containing protein</fullName>
    </recommendedName>
</protein>
<reference evidence="1 2" key="1">
    <citation type="submission" date="2020-08" db="EMBL/GenBank/DDBJ databases">
        <title>Genomic Encyclopedia of Type Strains, Phase IV (KMG-IV): sequencing the most valuable type-strain genomes for metagenomic binning, comparative biology and taxonomic classification.</title>
        <authorList>
            <person name="Goeker M."/>
        </authorList>
    </citation>
    <scope>NUCLEOTIDE SEQUENCE [LARGE SCALE GENOMIC DNA]</scope>
    <source>
        <strain evidence="1 2">DSM 103526</strain>
    </source>
</reference>